<dbReference type="NCBIfam" id="NF004270">
    <property type="entry name" value="PRK05687.2-1"/>
    <property type="match status" value="1"/>
</dbReference>
<keyword evidence="12" id="KW-0282">Flagellum</keyword>
<organism evidence="12 13">
    <name type="scientific">Shewanella bicestrii</name>
    <dbReference type="NCBI Taxonomy" id="2018305"/>
    <lineage>
        <taxon>Bacteria</taxon>
        <taxon>Pseudomonadati</taxon>
        <taxon>Pseudomonadota</taxon>
        <taxon>Gammaproteobacteria</taxon>
        <taxon>Alteromonadales</taxon>
        <taxon>Shewanellaceae</taxon>
        <taxon>Shewanella</taxon>
    </lineage>
</organism>
<feature type="domain" description="Flagellar assembly protein FliH/Type III secretion system HrpE" evidence="11">
    <location>
        <begin position="128"/>
        <end position="253"/>
    </location>
</feature>
<dbReference type="PANTHER" id="PTHR34982">
    <property type="entry name" value="YOP PROTEINS TRANSLOCATION PROTEIN L"/>
    <property type="match status" value="1"/>
</dbReference>
<evidence type="ECO:0000313" key="13">
    <source>
        <dbReference type="Proteomes" id="UP000198367"/>
    </source>
</evidence>
<feature type="compositionally biased region" description="Polar residues" evidence="10">
    <location>
        <begin position="285"/>
        <end position="307"/>
    </location>
</feature>
<dbReference type="RefSeq" id="WP_011716418.1">
    <property type="nucleotide sequence ID" value="NZ_CP022358.1"/>
</dbReference>
<evidence type="ECO:0000256" key="5">
    <source>
        <dbReference type="ARBA" id="ARBA00022448"/>
    </source>
</evidence>
<feature type="region of interest" description="Disordered" evidence="10">
    <location>
        <begin position="262"/>
        <end position="320"/>
    </location>
</feature>
<keyword evidence="6" id="KW-0963">Cytoplasm</keyword>
<dbReference type="NCBIfam" id="NF004267">
    <property type="entry name" value="PRK05687.1-3"/>
    <property type="match status" value="1"/>
</dbReference>
<dbReference type="GO" id="GO:0015031">
    <property type="term" value="P:protein transport"/>
    <property type="evidence" value="ECO:0007669"/>
    <property type="project" value="UniProtKB-KW"/>
</dbReference>
<dbReference type="PANTHER" id="PTHR34982:SF1">
    <property type="entry name" value="FLAGELLAR ASSEMBLY PROTEIN FLIH"/>
    <property type="match status" value="1"/>
</dbReference>
<dbReference type="InterPro" id="IPR000563">
    <property type="entry name" value="Flag_FliH"/>
</dbReference>
<dbReference type="Pfam" id="PF02108">
    <property type="entry name" value="FliH"/>
    <property type="match status" value="1"/>
</dbReference>
<protein>
    <recommendedName>
        <fullName evidence="4">Flagellar assembly protein FliH</fullName>
    </recommendedName>
</protein>
<keyword evidence="12" id="KW-0969">Cilium</keyword>
<evidence type="ECO:0000256" key="2">
    <source>
        <dbReference type="ARBA" id="ARBA00004496"/>
    </source>
</evidence>
<comment type="function">
    <text evidence="1">Needed for flagellar regrowth and assembly.</text>
</comment>
<dbReference type="EMBL" id="CP022358">
    <property type="protein sequence ID" value="ASK69909.1"/>
    <property type="molecule type" value="Genomic_DNA"/>
</dbReference>
<gene>
    <name evidence="12" type="ORF">CF168_14165</name>
</gene>
<dbReference type="GO" id="GO:0044781">
    <property type="term" value="P:bacterial-type flagellum organization"/>
    <property type="evidence" value="ECO:0007669"/>
    <property type="project" value="UniProtKB-KW"/>
</dbReference>
<keyword evidence="12" id="KW-0966">Cell projection</keyword>
<dbReference type="GO" id="GO:0005829">
    <property type="term" value="C:cytosol"/>
    <property type="evidence" value="ECO:0007669"/>
    <property type="project" value="TreeGrafter"/>
</dbReference>
<evidence type="ECO:0000256" key="1">
    <source>
        <dbReference type="ARBA" id="ARBA00003041"/>
    </source>
</evidence>
<keyword evidence="8" id="KW-0653">Protein transport</keyword>
<sequence>MSSSNRSDNSDNKLSHRVVSDSEIEFSHWQLPDVTQTEEVSISNLFGYSPQQAPKAVAAETIAPPTMAEIEDIRAQAEEEGFNEGKTQGYAEGLEQGRLEGLEQGHTEGLAQGHEQGLEAGLAEAKALVSRFEGLLSQFEKPLQLLDGDIEHSLMTLTMALAKSVIGHELKTHPEQILSALRLGVESLPIKEQSVSIRMHPDDVALVEQLYSSTQLNRNQWQLEADPSLNSGDCIISSQRSLVDLTLSSRIDAVFESLRNQQSHLSHQQQQRQAVLDEENAAKRGSSSELGDEAQSTESLSTESQADGEQDAKSPPSTAE</sequence>
<comment type="similarity">
    <text evidence="3">Belongs to the FliH family.</text>
</comment>
<dbReference type="InterPro" id="IPR051472">
    <property type="entry name" value="T3SS_Stator/FliH"/>
</dbReference>
<evidence type="ECO:0000313" key="12">
    <source>
        <dbReference type="EMBL" id="ASK69909.1"/>
    </source>
</evidence>
<comment type="subcellular location">
    <subcellularLocation>
        <location evidence="2">Cytoplasm</location>
    </subcellularLocation>
</comment>
<keyword evidence="7" id="KW-1005">Bacterial flagellum biogenesis</keyword>
<name>A0A220UP27_9GAMM</name>
<evidence type="ECO:0000259" key="11">
    <source>
        <dbReference type="Pfam" id="PF02108"/>
    </source>
</evidence>
<dbReference type="InterPro" id="IPR018035">
    <property type="entry name" value="Flagellar_FliH/T3SS_HrpE"/>
</dbReference>
<keyword evidence="9" id="KW-1006">Bacterial flagellum protein export</keyword>
<feature type="compositionally biased region" description="Low complexity" evidence="10">
    <location>
        <begin position="262"/>
        <end position="273"/>
    </location>
</feature>
<dbReference type="Proteomes" id="UP000198367">
    <property type="component" value="Chromosome"/>
</dbReference>
<evidence type="ECO:0000256" key="7">
    <source>
        <dbReference type="ARBA" id="ARBA00022795"/>
    </source>
</evidence>
<dbReference type="AlphaFoldDB" id="A0A220UP27"/>
<dbReference type="GO" id="GO:0009288">
    <property type="term" value="C:bacterial-type flagellum"/>
    <property type="evidence" value="ECO:0007669"/>
    <property type="project" value="InterPro"/>
</dbReference>
<evidence type="ECO:0000256" key="10">
    <source>
        <dbReference type="SAM" id="MobiDB-lite"/>
    </source>
</evidence>
<evidence type="ECO:0000256" key="3">
    <source>
        <dbReference type="ARBA" id="ARBA00006602"/>
    </source>
</evidence>
<evidence type="ECO:0000256" key="6">
    <source>
        <dbReference type="ARBA" id="ARBA00022490"/>
    </source>
</evidence>
<reference evidence="12 13" key="1">
    <citation type="submission" date="2017-07" db="EMBL/GenBank/DDBJ databases">
        <title>Phenotypical and genomic characterization of a clinical isolate of Shewanella bicestrii sp. nov. producing an extended-spectrum beta-lactamase and a new oxacillinase variant.</title>
        <authorList>
            <person name="Jousset A.B."/>
            <person name="Bonnin R.A."/>
            <person name="Girlich D."/>
            <person name="Dabos L."/>
            <person name="Potron A."/>
            <person name="Dortet L."/>
            <person name="Glaser P."/>
            <person name="Naas T."/>
        </authorList>
    </citation>
    <scope>NUCLEOTIDE SEQUENCE [LARGE SCALE GENOMIC DNA]</scope>
    <source>
        <strain evidence="12 13">JAB-1</strain>
    </source>
</reference>
<evidence type="ECO:0000256" key="4">
    <source>
        <dbReference type="ARBA" id="ARBA00016507"/>
    </source>
</evidence>
<dbReference type="GO" id="GO:0071973">
    <property type="term" value="P:bacterial-type flagellum-dependent cell motility"/>
    <property type="evidence" value="ECO:0007669"/>
    <property type="project" value="InterPro"/>
</dbReference>
<proteinExistence type="inferred from homology"/>
<keyword evidence="5" id="KW-0813">Transport</keyword>
<evidence type="ECO:0000256" key="9">
    <source>
        <dbReference type="ARBA" id="ARBA00023225"/>
    </source>
</evidence>
<dbReference type="KEGG" id="sbj:CF168_14165"/>
<evidence type="ECO:0000256" key="8">
    <source>
        <dbReference type="ARBA" id="ARBA00022927"/>
    </source>
</evidence>
<dbReference type="GO" id="GO:0003774">
    <property type="term" value="F:cytoskeletal motor activity"/>
    <property type="evidence" value="ECO:0007669"/>
    <property type="project" value="InterPro"/>
</dbReference>
<accession>A0A220UP27</accession>
<dbReference type="SUPFAM" id="SSF160527">
    <property type="entry name" value="V-type ATPase subunit E-like"/>
    <property type="match status" value="1"/>
</dbReference>
<dbReference type="PRINTS" id="PR01003">
    <property type="entry name" value="FLGFLIH"/>
</dbReference>
<keyword evidence="13" id="KW-1185">Reference proteome</keyword>